<dbReference type="Pfam" id="PF01593">
    <property type="entry name" value="Amino_oxidase"/>
    <property type="match status" value="1"/>
</dbReference>
<dbReference type="EMBL" id="APRZ01000002">
    <property type="protein sequence ID" value="ENX36810.1"/>
    <property type="molecule type" value="Genomic_DNA"/>
</dbReference>
<dbReference type="GO" id="GO:0008767">
    <property type="term" value="F:UDP-galactopyranose mutase activity"/>
    <property type="evidence" value="ECO:0007669"/>
    <property type="project" value="TreeGrafter"/>
</dbReference>
<dbReference type="PANTHER" id="PTHR21197">
    <property type="entry name" value="UDP-GALACTOPYRANOSE MUTASE"/>
    <property type="match status" value="1"/>
</dbReference>
<comment type="caution">
    <text evidence="2">The sequence shown here is derived from an EMBL/GenBank/DDBJ whole genome shotgun (WGS) entry which is preliminary data.</text>
</comment>
<keyword evidence="3" id="KW-1185">Reference proteome</keyword>
<proteinExistence type="predicted"/>
<dbReference type="Gene3D" id="3.50.50.60">
    <property type="entry name" value="FAD/NAD(P)-binding domain"/>
    <property type="match status" value="1"/>
</dbReference>
<dbReference type="SUPFAM" id="SSF51905">
    <property type="entry name" value="FAD/NAD(P)-binding domain"/>
    <property type="match status" value="1"/>
</dbReference>
<sequence>MNKKEVLILGAGLTGLSAGWCYGKGAVILEKESRPGGLVRTEKIGSYFFDQVPHILYFHDATIQDRIIQLLGGDLVSCILEAYVDTDYGISRYPIQNHLVDLENSMIQKILVDLAKLSYEPNHNNIENYHDFLLQNFGENLFKIFFEPYNKKMWKRDLKEIVPNNISWNINRPNFPEILAGALNSTSSTNAYNSIGWFPNPKLESPVRGMEVLSVAIANKCHDIRLNSEIISIDLKCKEIIVLENNESERVYHYDQYCLSSLPLPVLIKKTKNVPDFLKKQVETLKHNNVLILGIALEGIRPNLGHCRYYPNLDLIFTRLTFPYRFDPNLAPVNGWSILVEIPISSKQPKPNLNELLEKIKKDLKKVGILQETIVDHIWIESNPAYVIFEKGQDEIIKNARSYYSVQGITSLGRYGKWGYTSMEDAIKDGLNWAEKIKK</sequence>
<dbReference type="PATRIC" id="fig|1217695.3.peg.54"/>
<dbReference type="RefSeq" id="WP_005269198.1">
    <property type="nucleotide sequence ID" value="NZ_KB850193.1"/>
</dbReference>
<protein>
    <recommendedName>
        <fullName evidence="1">Amine oxidase domain-containing protein</fullName>
    </recommendedName>
</protein>
<accession>N9RDV1</accession>
<dbReference type="GO" id="GO:0005829">
    <property type="term" value="C:cytosol"/>
    <property type="evidence" value="ECO:0007669"/>
    <property type="project" value="TreeGrafter"/>
</dbReference>
<dbReference type="Proteomes" id="UP000013009">
    <property type="component" value="Unassembled WGS sequence"/>
</dbReference>
<name>N9RDV1_9GAMM</name>
<evidence type="ECO:0000259" key="1">
    <source>
        <dbReference type="Pfam" id="PF01593"/>
    </source>
</evidence>
<feature type="domain" description="Amine oxidase" evidence="1">
    <location>
        <begin position="27"/>
        <end position="437"/>
    </location>
</feature>
<organism evidence="2 3">
    <name type="scientific">Acinetobacter colistiniresistens</name>
    <dbReference type="NCBI Taxonomy" id="280145"/>
    <lineage>
        <taxon>Bacteria</taxon>
        <taxon>Pseudomonadati</taxon>
        <taxon>Pseudomonadota</taxon>
        <taxon>Gammaproteobacteria</taxon>
        <taxon>Moraxellales</taxon>
        <taxon>Moraxellaceae</taxon>
        <taxon>Acinetobacter</taxon>
    </lineage>
</organism>
<dbReference type="OrthoDB" id="9816564at2"/>
<dbReference type="AlphaFoldDB" id="N9RDV1"/>
<reference evidence="2 3" key="1">
    <citation type="submission" date="2013-02" db="EMBL/GenBank/DDBJ databases">
        <title>The Genome Sequence of Acinetobacter sp. NIPH 1859.</title>
        <authorList>
            <consortium name="The Broad Institute Genome Sequencing Platform"/>
            <consortium name="The Broad Institute Genome Sequencing Center for Infectious Disease"/>
            <person name="Cerqueira G."/>
            <person name="Feldgarden M."/>
            <person name="Courvalin P."/>
            <person name="Perichon B."/>
            <person name="Grillot-Courvalin C."/>
            <person name="Clermont D."/>
            <person name="Rocha E."/>
            <person name="Yoon E.-J."/>
            <person name="Nemec A."/>
            <person name="Walker B."/>
            <person name="Young S.K."/>
            <person name="Zeng Q."/>
            <person name="Gargeya S."/>
            <person name="Fitzgerald M."/>
            <person name="Haas B."/>
            <person name="Abouelleil A."/>
            <person name="Alvarado L."/>
            <person name="Arachchi H.M."/>
            <person name="Berlin A.M."/>
            <person name="Chapman S.B."/>
            <person name="Dewar J."/>
            <person name="Goldberg J."/>
            <person name="Griggs A."/>
            <person name="Gujja S."/>
            <person name="Hansen M."/>
            <person name="Howarth C."/>
            <person name="Imamovic A."/>
            <person name="Larimer J."/>
            <person name="McCowan C."/>
            <person name="Murphy C."/>
            <person name="Neiman D."/>
            <person name="Pearson M."/>
            <person name="Priest M."/>
            <person name="Roberts A."/>
            <person name="Saif S."/>
            <person name="Shea T."/>
            <person name="Sisk P."/>
            <person name="Sykes S."/>
            <person name="Wortman J."/>
            <person name="Nusbaum C."/>
            <person name="Birren B."/>
        </authorList>
    </citation>
    <scope>NUCLEOTIDE SEQUENCE [LARGE SCALE GENOMIC DNA]</scope>
    <source>
        <strain evidence="2 3">NIPH 1859</strain>
    </source>
</reference>
<dbReference type="GO" id="GO:0016491">
    <property type="term" value="F:oxidoreductase activity"/>
    <property type="evidence" value="ECO:0007669"/>
    <property type="project" value="InterPro"/>
</dbReference>
<dbReference type="InterPro" id="IPR002937">
    <property type="entry name" value="Amino_oxidase"/>
</dbReference>
<dbReference type="GO" id="GO:0050660">
    <property type="term" value="F:flavin adenine dinucleotide binding"/>
    <property type="evidence" value="ECO:0007669"/>
    <property type="project" value="TreeGrafter"/>
</dbReference>
<dbReference type="PANTHER" id="PTHR21197:SF0">
    <property type="entry name" value="UDP-GALACTOPYRANOSE MUTASE"/>
    <property type="match status" value="1"/>
</dbReference>
<evidence type="ECO:0000313" key="3">
    <source>
        <dbReference type="Proteomes" id="UP000013009"/>
    </source>
</evidence>
<evidence type="ECO:0000313" key="2">
    <source>
        <dbReference type="EMBL" id="ENX36810.1"/>
    </source>
</evidence>
<dbReference type="InterPro" id="IPR036188">
    <property type="entry name" value="FAD/NAD-bd_sf"/>
</dbReference>
<dbReference type="HOGENOM" id="CLU_026719_2_1_6"/>
<gene>
    <name evidence="2" type="ORF">F889_00061</name>
</gene>